<proteinExistence type="predicted"/>
<dbReference type="EMBL" id="BKCP01012625">
    <property type="protein sequence ID" value="GER56284.1"/>
    <property type="molecule type" value="Genomic_DNA"/>
</dbReference>
<reference evidence="2" key="1">
    <citation type="journal article" date="2019" name="Curr. Biol.">
        <title>Genome Sequence of Striga asiatica Provides Insight into the Evolution of Plant Parasitism.</title>
        <authorList>
            <person name="Yoshida S."/>
            <person name="Kim S."/>
            <person name="Wafula E.K."/>
            <person name="Tanskanen J."/>
            <person name="Kim Y.M."/>
            <person name="Honaas L."/>
            <person name="Yang Z."/>
            <person name="Spallek T."/>
            <person name="Conn C.E."/>
            <person name="Ichihashi Y."/>
            <person name="Cheong K."/>
            <person name="Cui S."/>
            <person name="Der J.P."/>
            <person name="Gundlach H."/>
            <person name="Jiao Y."/>
            <person name="Hori C."/>
            <person name="Ishida J.K."/>
            <person name="Kasahara H."/>
            <person name="Kiba T."/>
            <person name="Kim M.S."/>
            <person name="Koo N."/>
            <person name="Laohavisit A."/>
            <person name="Lee Y.H."/>
            <person name="Lumba S."/>
            <person name="McCourt P."/>
            <person name="Mortimer J.C."/>
            <person name="Mutuku J.M."/>
            <person name="Nomura T."/>
            <person name="Sasaki-Sekimoto Y."/>
            <person name="Seto Y."/>
            <person name="Wang Y."/>
            <person name="Wakatake T."/>
            <person name="Sakakibara H."/>
            <person name="Demura T."/>
            <person name="Yamaguchi S."/>
            <person name="Yoneyama K."/>
            <person name="Manabe R.I."/>
            <person name="Nelson D.C."/>
            <person name="Schulman A.H."/>
            <person name="Timko M.P."/>
            <person name="dePamphilis C.W."/>
            <person name="Choi D."/>
            <person name="Shirasu K."/>
        </authorList>
    </citation>
    <scope>NUCLEOTIDE SEQUENCE [LARGE SCALE GENOMIC DNA]</scope>
    <source>
        <strain evidence="2">cv. UVA1</strain>
    </source>
</reference>
<accession>A0A5A7RGH6</accession>
<comment type="caution">
    <text evidence="1">The sequence shown here is derived from an EMBL/GenBank/DDBJ whole genome shotgun (WGS) entry which is preliminary data.</text>
</comment>
<protein>
    <submittedName>
        <fullName evidence="1">Septum site-determining protein minD</fullName>
    </submittedName>
</protein>
<gene>
    <name evidence="1" type="ORF">STAS_34017</name>
</gene>
<dbReference type="AlphaFoldDB" id="A0A5A7RGH6"/>
<dbReference type="Proteomes" id="UP000325081">
    <property type="component" value="Unassembled WGS sequence"/>
</dbReference>
<evidence type="ECO:0000313" key="1">
    <source>
        <dbReference type="EMBL" id="GER56284.1"/>
    </source>
</evidence>
<name>A0A5A7RGH6_STRAF</name>
<organism evidence="1 2">
    <name type="scientific">Striga asiatica</name>
    <name type="common">Asiatic witchweed</name>
    <name type="synonym">Buchnera asiatica</name>
    <dbReference type="NCBI Taxonomy" id="4170"/>
    <lineage>
        <taxon>Eukaryota</taxon>
        <taxon>Viridiplantae</taxon>
        <taxon>Streptophyta</taxon>
        <taxon>Embryophyta</taxon>
        <taxon>Tracheophyta</taxon>
        <taxon>Spermatophyta</taxon>
        <taxon>Magnoliopsida</taxon>
        <taxon>eudicotyledons</taxon>
        <taxon>Gunneridae</taxon>
        <taxon>Pentapetalae</taxon>
        <taxon>asterids</taxon>
        <taxon>lamiids</taxon>
        <taxon>Lamiales</taxon>
        <taxon>Orobanchaceae</taxon>
        <taxon>Buchnereae</taxon>
        <taxon>Striga</taxon>
    </lineage>
</organism>
<keyword evidence="2" id="KW-1185">Reference proteome</keyword>
<sequence>MDKFGSHYFVEHEISRNDITLKATYDQVVSTFQWRLNITTKAPRVKWFNEYPIKPITSGKGDKTSTTTNIHLSLVRLCFFTVAIDADVGLSNPDLLLGLENRIKYTVVEVLNVDDPRLGEEEFGLGGFGLFFFDFPNFGSTTRRRLWIRSAGTICTRCNSRQAPARARA</sequence>
<evidence type="ECO:0000313" key="2">
    <source>
        <dbReference type="Proteomes" id="UP000325081"/>
    </source>
</evidence>